<organism evidence="1 2">
    <name type="scientific">Nephila pilipes</name>
    <name type="common">Giant wood spider</name>
    <name type="synonym">Nephila maculata</name>
    <dbReference type="NCBI Taxonomy" id="299642"/>
    <lineage>
        <taxon>Eukaryota</taxon>
        <taxon>Metazoa</taxon>
        <taxon>Ecdysozoa</taxon>
        <taxon>Arthropoda</taxon>
        <taxon>Chelicerata</taxon>
        <taxon>Arachnida</taxon>
        <taxon>Araneae</taxon>
        <taxon>Araneomorphae</taxon>
        <taxon>Entelegynae</taxon>
        <taxon>Araneoidea</taxon>
        <taxon>Nephilidae</taxon>
        <taxon>Nephila</taxon>
    </lineage>
</organism>
<evidence type="ECO:0000313" key="1">
    <source>
        <dbReference type="EMBL" id="GFU45068.1"/>
    </source>
</evidence>
<dbReference type="Proteomes" id="UP000887013">
    <property type="component" value="Unassembled WGS sequence"/>
</dbReference>
<name>A0A8X6R3D9_NEPPI</name>
<gene>
    <name evidence="1" type="ORF">NPIL_25351</name>
</gene>
<protein>
    <submittedName>
        <fullName evidence="1">Uncharacterized protein</fullName>
    </submittedName>
</protein>
<dbReference type="EMBL" id="BMAW01036676">
    <property type="protein sequence ID" value="GFU45068.1"/>
    <property type="molecule type" value="Genomic_DNA"/>
</dbReference>
<sequence length="255" mass="28945">MTQRLQCKRVLKGKVEKNNCTFSYPLGKEPPSEFLQLCQNLVPETPPATTIGSVFTLAYLLCRKVKDVKKFGKIFNQSAPSLAPLGIQSRESNSKKVFPSRKTTNRKSTPSLAQLGIRSRLKAFLPEFIFFDCRRENELARQLVVVFKTSPQKIKIIKKKRPLTKSLGMVPYHPHFGDDPLILRGSSALSARIHRLRLGRSSGRRADRRRLSSSAVRERLQSELNASSYLRPFTLGSYFEFAYVTFSSQTSFPLT</sequence>
<accession>A0A8X6R3D9</accession>
<keyword evidence="2" id="KW-1185">Reference proteome</keyword>
<dbReference type="AlphaFoldDB" id="A0A8X6R3D9"/>
<comment type="caution">
    <text evidence="1">The sequence shown here is derived from an EMBL/GenBank/DDBJ whole genome shotgun (WGS) entry which is preliminary data.</text>
</comment>
<reference evidence="1" key="1">
    <citation type="submission" date="2020-08" db="EMBL/GenBank/DDBJ databases">
        <title>Multicomponent nature underlies the extraordinary mechanical properties of spider dragline silk.</title>
        <authorList>
            <person name="Kono N."/>
            <person name="Nakamura H."/>
            <person name="Mori M."/>
            <person name="Yoshida Y."/>
            <person name="Ohtoshi R."/>
            <person name="Malay A.D."/>
            <person name="Moran D.A.P."/>
            <person name="Tomita M."/>
            <person name="Numata K."/>
            <person name="Arakawa K."/>
        </authorList>
    </citation>
    <scope>NUCLEOTIDE SEQUENCE</scope>
</reference>
<proteinExistence type="predicted"/>
<evidence type="ECO:0000313" key="2">
    <source>
        <dbReference type="Proteomes" id="UP000887013"/>
    </source>
</evidence>